<dbReference type="Proteomes" id="UP000239366">
    <property type="component" value="Unassembled WGS sequence"/>
</dbReference>
<feature type="transmembrane region" description="Helical" evidence="1">
    <location>
        <begin position="174"/>
        <end position="191"/>
    </location>
</feature>
<dbReference type="Pfam" id="PF13795">
    <property type="entry name" value="HupE_UreJ_2"/>
    <property type="match status" value="1"/>
</dbReference>
<sequence>MDTFWFYVKFGFDHISDLAGYDHILFLVVLCAVYRIEQWRKILWLVTAFTLGHSITLFLVLTDILRIPSNVISVLIPMTILITAFSNVLGSQVSQLAAQSSMKRNYFMALFFGLIHGMDFSNSLRSLLMGSSNLLEPLFGFNIGIELGQLLIVLIITGLSFLFLNIIRVKHREWNLFISGAAAGMALISIAENL</sequence>
<name>A0A2S7T5S2_9FLAO</name>
<evidence type="ECO:0000313" key="3">
    <source>
        <dbReference type="Proteomes" id="UP000239366"/>
    </source>
</evidence>
<keyword evidence="1" id="KW-0812">Transmembrane</keyword>
<feature type="transmembrane region" description="Helical" evidence="1">
    <location>
        <begin position="147"/>
        <end position="167"/>
    </location>
</feature>
<reference evidence="3" key="1">
    <citation type="submission" date="2016-11" db="EMBL/GenBank/DDBJ databases">
        <title>Trade-off between light-utilization and light-protection in marine flavobacteria.</title>
        <authorList>
            <person name="Kumagai Y."/>
            <person name="Yoshizawa S."/>
            <person name="Kogure K."/>
        </authorList>
    </citation>
    <scope>NUCLEOTIDE SEQUENCE [LARGE SCALE GENOMIC DNA]</scope>
    <source>
        <strain evidence="3">SG-18</strain>
    </source>
</reference>
<evidence type="ECO:0000256" key="1">
    <source>
        <dbReference type="SAM" id="Phobius"/>
    </source>
</evidence>
<dbReference type="EMBL" id="MQVX01000001">
    <property type="protein sequence ID" value="PQJ14921.1"/>
    <property type="molecule type" value="Genomic_DNA"/>
</dbReference>
<evidence type="ECO:0008006" key="4">
    <source>
        <dbReference type="Google" id="ProtNLM"/>
    </source>
</evidence>
<comment type="caution">
    <text evidence="2">The sequence shown here is derived from an EMBL/GenBank/DDBJ whole genome shotgun (WGS) entry which is preliminary data.</text>
</comment>
<organism evidence="2 3">
    <name type="scientific">Aureicoccus marinus</name>
    <dbReference type="NCBI Taxonomy" id="754435"/>
    <lineage>
        <taxon>Bacteria</taxon>
        <taxon>Pseudomonadati</taxon>
        <taxon>Bacteroidota</taxon>
        <taxon>Flavobacteriia</taxon>
        <taxon>Flavobacteriales</taxon>
        <taxon>Flavobacteriaceae</taxon>
        <taxon>Aureicoccus</taxon>
    </lineage>
</organism>
<gene>
    <name evidence="2" type="ORF">BST99_03480</name>
</gene>
<keyword evidence="3" id="KW-1185">Reference proteome</keyword>
<feature type="transmembrane region" description="Helical" evidence="1">
    <location>
        <begin position="43"/>
        <end position="61"/>
    </location>
</feature>
<feature type="transmembrane region" description="Helical" evidence="1">
    <location>
        <begin position="106"/>
        <end position="127"/>
    </location>
</feature>
<accession>A0A2S7T5S2</accession>
<dbReference type="OrthoDB" id="9808870at2"/>
<dbReference type="AlphaFoldDB" id="A0A2S7T5S2"/>
<keyword evidence="1" id="KW-0472">Membrane</keyword>
<evidence type="ECO:0000313" key="2">
    <source>
        <dbReference type="EMBL" id="PQJ14921.1"/>
    </source>
</evidence>
<feature type="transmembrane region" description="Helical" evidence="1">
    <location>
        <begin position="20"/>
        <end position="36"/>
    </location>
</feature>
<feature type="transmembrane region" description="Helical" evidence="1">
    <location>
        <begin position="67"/>
        <end position="85"/>
    </location>
</feature>
<proteinExistence type="predicted"/>
<keyword evidence="1" id="KW-1133">Transmembrane helix</keyword>
<dbReference type="InterPro" id="IPR032809">
    <property type="entry name" value="Put_HupE_UreJ"/>
</dbReference>
<protein>
    <recommendedName>
        <fullName evidence="4">HupE / UreJ protein</fullName>
    </recommendedName>
</protein>
<dbReference type="RefSeq" id="WP_105000563.1">
    <property type="nucleotide sequence ID" value="NZ_MQVX01000001.1"/>
</dbReference>